<evidence type="ECO:0000259" key="1">
    <source>
        <dbReference type="Pfam" id="PF00582"/>
    </source>
</evidence>
<evidence type="ECO:0000313" key="3">
    <source>
        <dbReference type="Proteomes" id="UP000184231"/>
    </source>
</evidence>
<dbReference type="STRING" id="558155.SAMN04487911_10621"/>
<feature type="domain" description="UspA" evidence="1">
    <location>
        <begin position="3"/>
        <end position="148"/>
    </location>
</feature>
<protein>
    <submittedName>
        <fullName evidence="2">Nucleotide-binding universal stress protein, UspA family</fullName>
    </submittedName>
</protein>
<dbReference type="RefSeq" id="WP_072763618.1">
    <property type="nucleotide sequence ID" value="NZ_FQYX01000006.1"/>
</dbReference>
<dbReference type="AlphaFoldDB" id="A0A1M6E4H6"/>
<gene>
    <name evidence="2" type="ORF">SAMN04487911_10621</name>
</gene>
<reference evidence="2 3" key="1">
    <citation type="submission" date="2016-11" db="EMBL/GenBank/DDBJ databases">
        <authorList>
            <person name="Jaros S."/>
            <person name="Januszkiewicz K."/>
            <person name="Wedrychowicz H."/>
        </authorList>
    </citation>
    <scope>NUCLEOTIDE SEQUENCE [LARGE SCALE GENOMIC DNA]</scope>
    <source>
        <strain evidence="2 3">CGMCC 1.8863</strain>
    </source>
</reference>
<evidence type="ECO:0000313" key="2">
    <source>
        <dbReference type="EMBL" id="SHI80406.1"/>
    </source>
</evidence>
<dbReference type="Gene3D" id="3.40.50.12370">
    <property type="match status" value="1"/>
</dbReference>
<dbReference type="OrthoDB" id="9788959at2"/>
<dbReference type="Pfam" id="PF00582">
    <property type="entry name" value="Usp"/>
    <property type="match status" value="1"/>
</dbReference>
<name>A0A1M6E4H6_9FLAO</name>
<proteinExistence type="predicted"/>
<keyword evidence="3" id="KW-1185">Reference proteome</keyword>
<organism evidence="2 3">
    <name type="scientific">Arenibacter nanhaiticus</name>
    <dbReference type="NCBI Taxonomy" id="558155"/>
    <lineage>
        <taxon>Bacteria</taxon>
        <taxon>Pseudomonadati</taxon>
        <taxon>Bacteroidota</taxon>
        <taxon>Flavobacteriia</taxon>
        <taxon>Flavobacteriales</taxon>
        <taxon>Flavobacteriaceae</taxon>
        <taxon>Arenibacter</taxon>
    </lineage>
</organism>
<dbReference type="InterPro" id="IPR006016">
    <property type="entry name" value="UspA"/>
</dbReference>
<dbReference type="Proteomes" id="UP000184231">
    <property type="component" value="Unassembled WGS sequence"/>
</dbReference>
<sequence>MDKRILLPTDFSRNSLNAIIYALEFFQDQKCHFYILNAYLVNGYSIDDFRVPVPGNKAHQAAHTASQENLQKVLEKLKLHQNVRNHTFHTISTNNSLCYGIKNIITKKNIDLVIMGTKGATGAKTVIYGTNTVAIMEEITECPVMSVPEEFKFSPPKEIVFTTNYKANFKRRELLRLIEIAKIHHTPIRALHIREGLELSSLQQNNKELLEGVLESLEHSFHHLSPMNLHKGIGAFIESRGSDIVAFLNKKHHYFKSIFTNPLVKEIGYHAVIPVLVLNDYT</sequence>
<dbReference type="EMBL" id="FQYX01000006">
    <property type="protein sequence ID" value="SHI80406.1"/>
    <property type="molecule type" value="Genomic_DNA"/>
</dbReference>
<dbReference type="CDD" id="cd00293">
    <property type="entry name" value="USP-like"/>
    <property type="match status" value="1"/>
</dbReference>
<accession>A0A1M6E4H6</accession>
<dbReference type="SUPFAM" id="SSF52402">
    <property type="entry name" value="Adenine nucleotide alpha hydrolases-like"/>
    <property type="match status" value="2"/>
</dbReference>